<feature type="region of interest" description="Disordered" evidence="1">
    <location>
        <begin position="19"/>
        <end position="91"/>
    </location>
</feature>
<name>A0ABS0AGY9_9GAMM</name>
<accession>A0ABS0AGY9</accession>
<keyword evidence="3" id="KW-1185">Reference proteome</keyword>
<evidence type="ECO:0000313" key="3">
    <source>
        <dbReference type="Proteomes" id="UP000644441"/>
    </source>
</evidence>
<dbReference type="Proteomes" id="UP000644441">
    <property type="component" value="Unassembled WGS sequence"/>
</dbReference>
<dbReference type="EMBL" id="ARXR01000015">
    <property type="protein sequence ID" value="MBF5053382.1"/>
    <property type="molecule type" value="Genomic_DNA"/>
</dbReference>
<comment type="caution">
    <text evidence="2">The sequence shown here is derived from an EMBL/GenBank/DDBJ whole genome shotgun (WGS) entry which is preliminary data.</text>
</comment>
<feature type="compositionally biased region" description="Basic and acidic residues" evidence="1">
    <location>
        <begin position="28"/>
        <end position="84"/>
    </location>
</feature>
<reference evidence="2 3" key="1">
    <citation type="submission" date="2012-09" db="EMBL/GenBank/DDBJ databases">
        <title>Genome Sequence of alkane-degrading Bacterium Alcanivorax venustensis ISO4.</title>
        <authorList>
            <person name="Lai Q."/>
            <person name="Shao Z."/>
        </authorList>
    </citation>
    <scope>NUCLEOTIDE SEQUENCE [LARGE SCALE GENOMIC DNA]</scope>
    <source>
        <strain evidence="2 3">ISO4</strain>
    </source>
</reference>
<organism evidence="2 3">
    <name type="scientific">Alloalcanivorax venustensis ISO4</name>
    <dbReference type="NCBI Taxonomy" id="1177184"/>
    <lineage>
        <taxon>Bacteria</taxon>
        <taxon>Pseudomonadati</taxon>
        <taxon>Pseudomonadota</taxon>
        <taxon>Gammaproteobacteria</taxon>
        <taxon>Oceanospirillales</taxon>
        <taxon>Alcanivoracaceae</taxon>
        <taxon>Alloalcanivorax</taxon>
    </lineage>
</organism>
<evidence type="ECO:0000256" key="1">
    <source>
        <dbReference type="SAM" id="MobiDB-lite"/>
    </source>
</evidence>
<dbReference type="RefSeq" id="WP_194856115.1">
    <property type="nucleotide sequence ID" value="NZ_ARXR01000015.1"/>
</dbReference>
<proteinExistence type="predicted"/>
<gene>
    <name evidence="2" type="ORF">ISO4_01984</name>
</gene>
<sequence>MNGLRPCLATLIALAALGTPVAGPADDLDQRLQERREAGREDVDRRSRELDTRTRENRRAVQERLERRDIEARQRHEAVKERARQPWGYDP</sequence>
<protein>
    <submittedName>
        <fullName evidence="2">Uncharacterized protein</fullName>
    </submittedName>
</protein>
<evidence type="ECO:0000313" key="2">
    <source>
        <dbReference type="EMBL" id="MBF5053382.1"/>
    </source>
</evidence>